<gene>
    <name evidence="2" type="ORF">AWN73_15370</name>
    <name evidence="3" type="ORF">FF104_18175</name>
    <name evidence="1" type="ORF">GND98_016780</name>
</gene>
<dbReference type="Proteomes" id="UP000515243">
    <property type="component" value="Chromosome 2"/>
</dbReference>
<organism evidence="2 4">
    <name type="scientific">Clostridium butyricum</name>
    <dbReference type="NCBI Taxonomy" id="1492"/>
    <lineage>
        <taxon>Bacteria</taxon>
        <taxon>Bacillati</taxon>
        <taxon>Bacillota</taxon>
        <taxon>Clostridia</taxon>
        <taxon>Eubacteriales</taxon>
        <taxon>Clostridiaceae</taxon>
        <taxon>Clostridium</taxon>
    </lineage>
</organism>
<reference evidence="3 6" key="2">
    <citation type="submission" date="2019-05" db="EMBL/GenBank/DDBJ databases">
        <authorList>
            <person name="Schori C."/>
            <person name="Ahrens C."/>
        </authorList>
    </citation>
    <scope>NUCLEOTIDE SEQUENCE [LARGE SCALE GENOMIC DNA]</scope>
    <source>
        <strain evidence="3 6">DSM 10702</strain>
    </source>
</reference>
<sequence length="106" mass="12500">MLEEYKYEIVNNNQNYNILKITITNNTVCDYVTINIYDLTDGESILVFQNQYYITPCSTKVIFFPLVINNYDDYRIIENFQVTYATQSPCTQVSTMILYDAQLNDF</sequence>
<evidence type="ECO:0000313" key="4">
    <source>
        <dbReference type="Proteomes" id="UP000238081"/>
    </source>
</evidence>
<dbReference type="GeneID" id="92946141"/>
<evidence type="ECO:0000313" key="2">
    <source>
        <dbReference type="EMBL" id="PPV13922.1"/>
    </source>
</evidence>
<dbReference type="Proteomes" id="UP000238081">
    <property type="component" value="Unassembled WGS sequence"/>
</dbReference>
<proteinExistence type="predicted"/>
<evidence type="ECO:0000313" key="1">
    <source>
        <dbReference type="EMBL" id="NAS19460.1"/>
    </source>
</evidence>
<evidence type="ECO:0000313" key="6">
    <source>
        <dbReference type="Proteomes" id="UP000515243"/>
    </source>
</evidence>
<evidence type="ECO:0000313" key="5">
    <source>
        <dbReference type="Proteomes" id="UP000474042"/>
    </source>
</evidence>
<evidence type="ECO:0000313" key="3">
    <source>
        <dbReference type="EMBL" id="QMW92860.1"/>
    </source>
</evidence>
<accession>A0A2S7F923</accession>
<dbReference type="Proteomes" id="UP000474042">
    <property type="component" value="Unassembled WGS sequence"/>
</dbReference>
<protein>
    <submittedName>
        <fullName evidence="2">Uncharacterized protein</fullName>
    </submittedName>
</protein>
<reference evidence="1 5" key="3">
    <citation type="submission" date="2020-01" db="EMBL/GenBank/DDBJ databases">
        <title>Genome sequence of a 1,3-propanediol producer, Clostridium butyricum S3.</title>
        <authorList>
            <person name="Zhou J."/>
        </authorList>
    </citation>
    <scope>NUCLEOTIDE SEQUENCE [LARGE SCALE GENOMIC DNA]</scope>
    <source>
        <strain evidence="1 5">S3</strain>
    </source>
</reference>
<name>A0A2S7F923_CLOBU</name>
<dbReference type="EMBL" id="CP040627">
    <property type="protein sequence ID" value="QMW92860.1"/>
    <property type="molecule type" value="Genomic_DNA"/>
</dbReference>
<dbReference type="EMBL" id="LRDH01000115">
    <property type="protein sequence ID" value="PPV13922.1"/>
    <property type="molecule type" value="Genomic_DNA"/>
</dbReference>
<dbReference type="RefSeq" id="WP_002581666.1">
    <property type="nucleotide sequence ID" value="NZ_AP019717.1"/>
</dbReference>
<dbReference type="EMBL" id="WOFV02000076">
    <property type="protein sequence ID" value="NAS19460.1"/>
    <property type="molecule type" value="Genomic_DNA"/>
</dbReference>
<dbReference type="AlphaFoldDB" id="A0A2S7F923"/>
<reference evidence="2 4" key="1">
    <citation type="submission" date="2016-01" db="EMBL/GenBank/DDBJ databases">
        <title>Characterization of the Clostridium difficile lineages that are prevalent in Hong Kong and China.</title>
        <authorList>
            <person name="Kwok J.S.-L."/>
            <person name="Lam W.-Y."/>
            <person name="Ip M."/>
            <person name="Chan T.-F."/>
            <person name="Hawkey P.M."/>
            <person name="Tsui S.K.-W."/>
        </authorList>
    </citation>
    <scope>NUCLEOTIDE SEQUENCE [LARGE SCALE GENOMIC DNA]</scope>
    <source>
        <strain evidence="2 4">300064</strain>
    </source>
</reference>